<sequence length="272" mass="28953">MTHATAIRSSLQDDSVAYGFWLTLPSSGVAKTILHGHSGPSAKFSWVLVDAEHGLISDHHYYELCNSIGSENASPIIRVPFAEDWMIKRALDAGAHGIMTPMCHNEVDAANIVKYSKYPPLGTRGYGPMFAPHSMPGVNPGPEYDNNINDGVTVCVQIESRAGVENVEKIAAVPGIDVLFIGPFDLSKMMGVTRGGDEHEAAIKRILAAAHAAGKKAAIFCTDGSDAHKRVVQGFDMVSITTDVGVFRNAMLAELKVANGEATSNAASRGGY</sequence>
<evidence type="ECO:0000256" key="3">
    <source>
        <dbReference type="ARBA" id="ARBA00023239"/>
    </source>
</evidence>
<keyword evidence="3" id="KW-0456">Lyase</keyword>
<feature type="domain" description="HpcH/HpaI aldolase/citrate lyase" evidence="4">
    <location>
        <begin position="42"/>
        <end position="250"/>
    </location>
</feature>
<dbReference type="InterPro" id="IPR015813">
    <property type="entry name" value="Pyrv/PenolPyrv_kinase-like_dom"/>
</dbReference>
<evidence type="ECO:0000256" key="2">
    <source>
        <dbReference type="ARBA" id="ARBA00022723"/>
    </source>
</evidence>
<comment type="similarity">
    <text evidence="1">Belongs to the HpcH/HpaI aldolase family.</text>
</comment>
<dbReference type="SUPFAM" id="SSF51621">
    <property type="entry name" value="Phosphoenolpyruvate/pyruvate domain"/>
    <property type="match status" value="1"/>
</dbReference>
<evidence type="ECO:0000313" key="6">
    <source>
        <dbReference type="Proteomes" id="UP001149165"/>
    </source>
</evidence>
<dbReference type="PANTHER" id="PTHR30502">
    <property type="entry name" value="2-KETO-3-DEOXY-L-RHAMNONATE ALDOLASE"/>
    <property type="match status" value="1"/>
</dbReference>
<dbReference type="GO" id="GO:0046872">
    <property type="term" value="F:metal ion binding"/>
    <property type="evidence" value="ECO:0007669"/>
    <property type="project" value="UniProtKB-KW"/>
</dbReference>
<dbReference type="PANTHER" id="PTHR30502:SF0">
    <property type="entry name" value="PHOSPHOENOLPYRUVATE CARBOXYLASE FAMILY PROTEIN"/>
    <property type="match status" value="1"/>
</dbReference>
<evidence type="ECO:0000256" key="1">
    <source>
        <dbReference type="ARBA" id="ARBA00005568"/>
    </source>
</evidence>
<dbReference type="InterPro" id="IPR005000">
    <property type="entry name" value="Aldolase/citrate-lyase_domain"/>
</dbReference>
<dbReference type="Gene3D" id="3.20.20.60">
    <property type="entry name" value="Phosphoenolpyruvate-binding domains"/>
    <property type="match status" value="1"/>
</dbReference>
<name>A0A9W9KIA9_9EURO</name>
<dbReference type="AlphaFoldDB" id="A0A9W9KIA9"/>
<protein>
    <recommendedName>
        <fullName evidence="4">HpcH/HpaI aldolase/citrate lyase domain-containing protein</fullName>
    </recommendedName>
</protein>
<proteinExistence type="inferred from homology"/>
<dbReference type="Pfam" id="PF03328">
    <property type="entry name" value="HpcH_HpaI"/>
    <property type="match status" value="1"/>
</dbReference>
<dbReference type="InterPro" id="IPR040442">
    <property type="entry name" value="Pyrv_kinase-like_dom_sf"/>
</dbReference>
<dbReference type="EMBL" id="JAPQKH010000003">
    <property type="protein sequence ID" value="KAJ5106831.1"/>
    <property type="molecule type" value="Genomic_DNA"/>
</dbReference>
<dbReference type="Proteomes" id="UP001149165">
    <property type="component" value="Unassembled WGS sequence"/>
</dbReference>
<organism evidence="5 6">
    <name type="scientific">Penicillium angulare</name>
    <dbReference type="NCBI Taxonomy" id="116970"/>
    <lineage>
        <taxon>Eukaryota</taxon>
        <taxon>Fungi</taxon>
        <taxon>Dikarya</taxon>
        <taxon>Ascomycota</taxon>
        <taxon>Pezizomycotina</taxon>
        <taxon>Eurotiomycetes</taxon>
        <taxon>Eurotiomycetidae</taxon>
        <taxon>Eurotiales</taxon>
        <taxon>Aspergillaceae</taxon>
        <taxon>Penicillium</taxon>
    </lineage>
</organism>
<reference evidence="5" key="1">
    <citation type="submission" date="2022-11" db="EMBL/GenBank/DDBJ databases">
        <authorList>
            <person name="Petersen C."/>
        </authorList>
    </citation>
    <scope>NUCLEOTIDE SEQUENCE</scope>
    <source>
        <strain evidence="5">IBT 30069</strain>
    </source>
</reference>
<gene>
    <name evidence="5" type="ORF">N7456_003506</name>
</gene>
<evidence type="ECO:0000259" key="4">
    <source>
        <dbReference type="Pfam" id="PF03328"/>
    </source>
</evidence>
<keyword evidence="2" id="KW-0479">Metal-binding</keyword>
<dbReference type="InterPro" id="IPR050251">
    <property type="entry name" value="HpcH-HpaI_aldolase"/>
</dbReference>
<dbReference type="OrthoDB" id="1621678at2759"/>
<reference evidence="5" key="2">
    <citation type="journal article" date="2023" name="IMA Fungus">
        <title>Comparative genomic study of the Penicillium genus elucidates a diverse pangenome and 15 lateral gene transfer events.</title>
        <authorList>
            <person name="Petersen C."/>
            <person name="Sorensen T."/>
            <person name="Nielsen M.R."/>
            <person name="Sondergaard T.E."/>
            <person name="Sorensen J.L."/>
            <person name="Fitzpatrick D.A."/>
            <person name="Frisvad J.C."/>
            <person name="Nielsen K.L."/>
        </authorList>
    </citation>
    <scope>NUCLEOTIDE SEQUENCE</scope>
    <source>
        <strain evidence="5">IBT 30069</strain>
    </source>
</reference>
<dbReference type="GO" id="GO:0016832">
    <property type="term" value="F:aldehyde-lyase activity"/>
    <property type="evidence" value="ECO:0007669"/>
    <property type="project" value="TreeGrafter"/>
</dbReference>
<evidence type="ECO:0000313" key="5">
    <source>
        <dbReference type="EMBL" id="KAJ5106831.1"/>
    </source>
</evidence>
<keyword evidence="6" id="KW-1185">Reference proteome</keyword>
<accession>A0A9W9KIA9</accession>
<comment type="caution">
    <text evidence="5">The sequence shown here is derived from an EMBL/GenBank/DDBJ whole genome shotgun (WGS) entry which is preliminary data.</text>
</comment>
<dbReference type="GO" id="GO:0005737">
    <property type="term" value="C:cytoplasm"/>
    <property type="evidence" value="ECO:0007669"/>
    <property type="project" value="TreeGrafter"/>
</dbReference>